<proteinExistence type="predicted"/>
<feature type="transmembrane region" description="Helical" evidence="1">
    <location>
        <begin position="17"/>
        <end position="36"/>
    </location>
</feature>
<evidence type="ECO:0000313" key="3">
    <source>
        <dbReference type="Proteomes" id="UP000032076"/>
    </source>
</evidence>
<sequence length="46" mass="5496">MVWLIASPAFFRNQEKMMFAVVAFLCVYLILEFASLPEIYTWLTYK</sequence>
<accession>A0A0D0ER30</accession>
<dbReference type="Proteomes" id="UP000032076">
    <property type="component" value="Unassembled WGS sequence"/>
</dbReference>
<name>A0A0D0ER30_9BACI</name>
<gene>
    <name evidence="2" type="ORF">B4167_0954</name>
</gene>
<protein>
    <submittedName>
        <fullName evidence="2">Uncharacterized protein</fullName>
    </submittedName>
</protein>
<dbReference type="EMBL" id="JXLU01000147">
    <property type="protein sequence ID" value="KIO70262.1"/>
    <property type="molecule type" value="Genomic_DNA"/>
</dbReference>
<reference evidence="2 3" key="1">
    <citation type="submission" date="2015-01" db="EMBL/GenBank/DDBJ databases">
        <title>Draft Genome Sequences of Four Bacillus thermoamylovorans Strains, Isolated From Food Products.</title>
        <authorList>
            <person name="Krawcyk A.O."/>
            <person name="Berendsen E.M."/>
            <person name="Eijlander R.T."/>
            <person name="de Jong A."/>
            <person name="Wells-Bennik M."/>
            <person name="Kuipers O.P."/>
        </authorList>
    </citation>
    <scope>NUCLEOTIDE SEQUENCE [LARGE SCALE GENOMIC DNA]</scope>
    <source>
        <strain evidence="2 3">B4167</strain>
    </source>
</reference>
<organism evidence="2 3">
    <name type="scientific">Caldibacillus thermoamylovorans</name>
    <dbReference type="NCBI Taxonomy" id="35841"/>
    <lineage>
        <taxon>Bacteria</taxon>
        <taxon>Bacillati</taxon>
        <taxon>Bacillota</taxon>
        <taxon>Bacilli</taxon>
        <taxon>Bacillales</taxon>
        <taxon>Bacillaceae</taxon>
        <taxon>Caldibacillus</taxon>
    </lineage>
</organism>
<evidence type="ECO:0000256" key="1">
    <source>
        <dbReference type="SAM" id="Phobius"/>
    </source>
</evidence>
<keyword evidence="1" id="KW-0472">Membrane</keyword>
<keyword evidence="1" id="KW-1133">Transmembrane helix</keyword>
<keyword evidence="1" id="KW-0812">Transmembrane</keyword>
<dbReference type="AlphaFoldDB" id="A0A0D0ER30"/>
<comment type="caution">
    <text evidence="2">The sequence shown here is derived from an EMBL/GenBank/DDBJ whole genome shotgun (WGS) entry which is preliminary data.</text>
</comment>
<evidence type="ECO:0000313" key="2">
    <source>
        <dbReference type="EMBL" id="KIO70262.1"/>
    </source>
</evidence>